<dbReference type="EC" id="3.2.1.22" evidence="4 8"/>
<accession>G2QNU8</accession>
<dbReference type="InterPro" id="IPR017853">
    <property type="entry name" value="GH"/>
</dbReference>
<dbReference type="EMBL" id="CP003008">
    <property type="protein sequence ID" value="AEO62124.1"/>
    <property type="molecule type" value="Genomic_DNA"/>
</dbReference>
<sequence length="416" mass="45469">MKYARNSFLVALYWPRVAKALDNGVGLTPHMGWSSWNVAQCDAASAKYALDTAEKFISLGLKDLGYEYINIDDCWSLKSRDENGKLVPDPGKWPDGIKPVADRIHDLGLKFGLYGCAGQKTCAGYPGSDGDKYAASDVSQLVEWGVDFWKYDNCYTPCLDNPPPQTCQRPAGNSQEWYAPMRDAILGVQETRKIHFNLCNWGRDDVWGWGDDYGHSWRMSVDNWGDWESVERIGSAAADIAEYSGPGGFNDLDMLYLGSPKLNANEERLHFGLWAIAKSPLVLGLDLATISNATLDIIRNKGIIDINQDRLGKAATTFTPPGRPGPESESGRIYPYWAGPLSDGVVIGLCAGSSAGTYAVDFRDVPGLGDGSYSWEEMYTGQTGTGTGVSFDIDLHDMRVIKVKTAGTKGGRAAEL</sequence>
<dbReference type="InterPro" id="IPR013780">
    <property type="entry name" value="Glyco_hydro_b"/>
</dbReference>
<gene>
    <name evidence="10" type="ORF">MYCTH_2313137</name>
</gene>
<dbReference type="PANTHER" id="PTHR11452">
    <property type="entry name" value="ALPHA-GALACTOSIDASE/ALPHA-N-ACETYLGALACTOSAMINIDASE"/>
    <property type="match status" value="1"/>
</dbReference>
<evidence type="ECO:0000256" key="5">
    <source>
        <dbReference type="ARBA" id="ARBA00022729"/>
    </source>
</evidence>
<dbReference type="VEuPathDB" id="FungiDB:MYCTH_2313137"/>
<evidence type="ECO:0000256" key="2">
    <source>
        <dbReference type="ARBA" id="ARBA00003969"/>
    </source>
</evidence>
<dbReference type="GO" id="GO:0004557">
    <property type="term" value="F:alpha-galactosidase activity"/>
    <property type="evidence" value="ECO:0007669"/>
    <property type="project" value="UniProtKB-EC"/>
</dbReference>
<evidence type="ECO:0000256" key="8">
    <source>
        <dbReference type="RuleBase" id="RU361168"/>
    </source>
</evidence>
<dbReference type="Pfam" id="PF16499">
    <property type="entry name" value="Melibiase_2"/>
    <property type="match status" value="1"/>
</dbReference>
<dbReference type="OMA" id="DRYPPMR"/>
<dbReference type="FunFam" id="3.20.20.70:FF:000197">
    <property type="entry name" value="Alpha-galactosidase"/>
    <property type="match status" value="1"/>
</dbReference>
<dbReference type="SUPFAM" id="SSF51011">
    <property type="entry name" value="Glycosyl hydrolase domain"/>
    <property type="match status" value="1"/>
</dbReference>
<dbReference type="STRING" id="573729.G2QNU8"/>
<dbReference type="Pfam" id="PF17801">
    <property type="entry name" value="Melibiase_C"/>
    <property type="match status" value="1"/>
</dbReference>
<evidence type="ECO:0000313" key="11">
    <source>
        <dbReference type="Proteomes" id="UP000007322"/>
    </source>
</evidence>
<evidence type="ECO:0000256" key="4">
    <source>
        <dbReference type="ARBA" id="ARBA00012755"/>
    </source>
</evidence>
<organism evidence="10 11">
    <name type="scientific">Thermothelomyces thermophilus (strain ATCC 42464 / BCRC 31852 / DSM 1799)</name>
    <name type="common">Sporotrichum thermophile</name>
    <dbReference type="NCBI Taxonomy" id="573729"/>
    <lineage>
        <taxon>Eukaryota</taxon>
        <taxon>Fungi</taxon>
        <taxon>Dikarya</taxon>
        <taxon>Ascomycota</taxon>
        <taxon>Pezizomycotina</taxon>
        <taxon>Sordariomycetes</taxon>
        <taxon>Sordariomycetidae</taxon>
        <taxon>Sordariales</taxon>
        <taxon>Chaetomiaceae</taxon>
        <taxon>Thermothelomyces</taxon>
    </lineage>
</organism>
<dbReference type="Gene3D" id="3.20.20.70">
    <property type="entry name" value="Aldolase class I"/>
    <property type="match status" value="1"/>
</dbReference>
<evidence type="ECO:0000259" key="9">
    <source>
        <dbReference type="Pfam" id="PF17801"/>
    </source>
</evidence>
<dbReference type="CDD" id="cd14792">
    <property type="entry name" value="GH27"/>
    <property type="match status" value="1"/>
</dbReference>
<evidence type="ECO:0000256" key="6">
    <source>
        <dbReference type="ARBA" id="ARBA00022801"/>
    </source>
</evidence>
<dbReference type="InParanoid" id="G2QNU8"/>
<dbReference type="HOGENOM" id="CLU_013093_2_2_1"/>
<dbReference type="InterPro" id="IPR013785">
    <property type="entry name" value="Aldolase_TIM"/>
</dbReference>
<keyword evidence="6 8" id="KW-0378">Hydrolase</keyword>
<comment type="similarity">
    <text evidence="3 8">Belongs to the glycosyl hydrolase 27 family.</text>
</comment>
<comment type="function">
    <text evidence="2">Hydrolyzes a variety of simple alpha-D-galactoside as well as more complex molecules such as oligosaccharides and polysaccharides.</text>
</comment>
<dbReference type="InterPro" id="IPR041233">
    <property type="entry name" value="Melibiase_C"/>
</dbReference>
<evidence type="ECO:0000256" key="1">
    <source>
        <dbReference type="ARBA" id="ARBA00001255"/>
    </source>
</evidence>
<comment type="catalytic activity">
    <reaction evidence="1 8">
        <text>Hydrolysis of terminal, non-reducing alpha-D-galactose residues in alpha-D-galactosides, including galactose oligosaccharides, galactomannans and galactolipids.</text>
        <dbReference type="EC" id="3.2.1.22"/>
    </reaction>
</comment>
<dbReference type="PANTHER" id="PTHR11452:SF75">
    <property type="entry name" value="ALPHA-GALACTOSIDASE MEL1"/>
    <property type="match status" value="1"/>
</dbReference>
<dbReference type="RefSeq" id="XP_003667369.1">
    <property type="nucleotide sequence ID" value="XM_003667321.1"/>
</dbReference>
<dbReference type="InterPro" id="IPR002241">
    <property type="entry name" value="Glyco_hydro_27"/>
</dbReference>
<evidence type="ECO:0000256" key="3">
    <source>
        <dbReference type="ARBA" id="ARBA00009743"/>
    </source>
</evidence>
<dbReference type="PRINTS" id="PR00740">
    <property type="entry name" value="GLHYDRLASE27"/>
</dbReference>
<dbReference type="SUPFAM" id="SSF51445">
    <property type="entry name" value="(Trans)glycosidases"/>
    <property type="match status" value="1"/>
</dbReference>
<dbReference type="AlphaFoldDB" id="G2QNU8"/>
<evidence type="ECO:0000313" key="10">
    <source>
        <dbReference type="EMBL" id="AEO62124.1"/>
    </source>
</evidence>
<dbReference type="GeneID" id="11510076"/>
<dbReference type="InterPro" id="IPR000111">
    <property type="entry name" value="Glyco_hydro_27/36_CS"/>
</dbReference>
<keyword evidence="11" id="KW-1185">Reference proteome</keyword>
<name>G2QNU8_THET4</name>
<reference evidence="10 11" key="1">
    <citation type="journal article" date="2011" name="Nat. Biotechnol.">
        <title>Comparative genomic analysis of the thermophilic biomass-degrading fungi Myceliophthora thermophila and Thielavia terrestris.</title>
        <authorList>
            <person name="Berka R.M."/>
            <person name="Grigoriev I.V."/>
            <person name="Otillar R."/>
            <person name="Salamov A."/>
            <person name="Grimwood J."/>
            <person name="Reid I."/>
            <person name="Ishmael N."/>
            <person name="John T."/>
            <person name="Darmond C."/>
            <person name="Moisan M.-C."/>
            <person name="Henrissat B."/>
            <person name="Coutinho P.M."/>
            <person name="Lombard V."/>
            <person name="Natvig D.O."/>
            <person name="Lindquist E."/>
            <person name="Schmutz J."/>
            <person name="Lucas S."/>
            <person name="Harris P."/>
            <person name="Powlowski J."/>
            <person name="Bellemare A."/>
            <person name="Taylor D."/>
            <person name="Butler G."/>
            <person name="de Vries R.P."/>
            <person name="Allijn I.E."/>
            <person name="van den Brink J."/>
            <person name="Ushinsky S."/>
            <person name="Storms R."/>
            <person name="Powell A.J."/>
            <person name="Paulsen I.T."/>
            <person name="Elbourne L.D.H."/>
            <person name="Baker S.E."/>
            <person name="Magnuson J."/>
            <person name="LaBoissiere S."/>
            <person name="Clutterbuck A.J."/>
            <person name="Martinez D."/>
            <person name="Wogulis M."/>
            <person name="de Leon A.L."/>
            <person name="Rey M.W."/>
            <person name="Tsang A."/>
        </authorList>
    </citation>
    <scope>NUCLEOTIDE SEQUENCE [LARGE SCALE GENOMIC DNA]</scope>
    <source>
        <strain evidence="11">ATCC 42464 / BCRC 31852 / DSM 1799</strain>
    </source>
</reference>
<dbReference type="eggNOG" id="KOG2366">
    <property type="taxonomic scope" value="Eukaryota"/>
</dbReference>
<dbReference type="Proteomes" id="UP000007322">
    <property type="component" value="Chromosome 7"/>
</dbReference>
<proteinExistence type="inferred from homology"/>
<protein>
    <recommendedName>
        <fullName evidence="4 8">Alpha-galactosidase</fullName>
        <ecNumber evidence="4 8">3.2.1.22</ecNumber>
    </recommendedName>
    <alternativeName>
        <fullName evidence="8">Melibiase</fullName>
    </alternativeName>
</protein>
<dbReference type="Gene3D" id="2.60.40.1180">
    <property type="entry name" value="Golgi alpha-mannosidase II"/>
    <property type="match status" value="1"/>
</dbReference>
<dbReference type="GO" id="GO:0005975">
    <property type="term" value="P:carbohydrate metabolic process"/>
    <property type="evidence" value="ECO:0007669"/>
    <property type="project" value="InterPro"/>
</dbReference>
<dbReference type="PROSITE" id="PS00512">
    <property type="entry name" value="ALPHA_GALACTOSIDASE"/>
    <property type="match status" value="1"/>
</dbReference>
<dbReference type="OrthoDB" id="5795902at2759"/>
<keyword evidence="8" id="KW-1015">Disulfide bond</keyword>
<keyword evidence="7 8" id="KW-0326">Glycosidase</keyword>
<feature type="domain" description="Alpha galactosidase C-terminal" evidence="9">
    <location>
        <begin position="335"/>
        <end position="403"/>
    </location>
</feature>
<dbReference type="KEGG" id="mtm:MYCTH_2313137"/>
<keyword evidence="5" id="KW-0732">Signal</keyword>
<evidence type="ECO:0000256" key="7">
    <source>
        <dbReference type="ARBA" id="ARBA00023295"/>
    </source>
</evidence>